<name>A0A2P5BMM7_TREOI</name>
<dbReference type="PANTHER" id="PTHR33116:SF78">
    <property type="entry name" value="OS12G0587133 PROTEIN"/>
    <property type="match status" value="1"/>
</dbReference>
<organism evidence="2 3">
    <name type="scientific">Trema orientale</name>
    <name type="common">Charcoal tree</name>
    <name type="synonym">Celtis orientalis</name>
    <dbReference type="NCBI Taxonomy" id="63057"/>
    <lineage>
        <taxon>Eukaryota</taxon>
        <taxon>Viridiplantae</taxon>
        <taxon>Streptophyta</taxon>
        <taxon>Embryophyta</taxon>
        <taxon>Tracheophyta</taxon>
        <taxon>Spermatophyta</taxon>
        <taxon>Magnoliopsida</taxon>
        <taxon>eudicotyledons</taxon>
        <taxon>Gunneridae</taxon>
        <taxon>Pentapetalae</taxon>
        <taxon>rosids</taxon>
        <taxon>fabids</taxon>
        <taxon>Rosales</taxon>
        <taxon>Cannabaceae</taxon>
        <taxon>Trema</taxon>
    </lineage>
</organism>
<comment type="caution">
    <text evidence="2">The sequence shown here is derived from an EMBL/GenBank/DDBJ whole genome shotgun (WGS) entry which is preliminary data.</text>
</comment>
<evidence type="ECO:0000313" key="2">
    <source>
        <dbReference type="EMBL" id="PON50055.1"/>
    </source>
</evidence>
<sequence>MVGCELGEWPTKYLGMPLGGNPRYASFWEPVVDKVAKRLDKWKKAFLSKGDRLTLIESILSSIPTYYLSLFTIPIAVAMGLETIMRDFLWNGADGDSNDHLLA</sequence>
<feature type="transmembrane region" description="Helical" evidence="1">
    <location>
        <begin position="63"/>
        <end position="81"/>
    </location>
</feature>
<reference evidence="3" key="1">
    <citation type="submission" date="2016-06" db="EMBL/GenBank/DDBJ databases">
        <title>Parallel loss of symbiosis genes in relatives of nitrogen-fixing non-legume Parasponia.</title>
        <authorList>
            <person name="Van Velzen R."/>
            <person name="Holmer R."/>
            <person name="Bu F."/>
            <person name="Rutten L."/>
            <person name="Van Zeijl A."/>
            <person name="Liu W."/>
            <person name="Santuari L."/>
            <person name="Cao Q."/>
            <person name="Sharma T."/>
            <person name="Shen D."/>
            <person name="Roswanjaya Y."/>
            <person name="Wardhani T."/>
            <person name="Kalhor M.S."/>
            <person name="Jansen J."/>
            <person name="Van den Hoogen J."/>
            <person name="Gungor B."/>
            <person name="Hartog M."/>
            <person name="Hontelez J."/>
            <person name="Verver J."/>
            <person name="Yang W.-C."/>
            <person name="Schijlen E."/>
            <person name="Repin R."/>
            <person name="Schilthuizen M."/>
            <person name="Schranz E."/>
            <person name="Heidstra R."/>
            <person name="Miyata K."/>
            <person name="Fedorova E."/>
            <person name="Kohlen W."/>
            <person name="Bisseling T."/>
            <person name="Smit S."/>
            <person name="Geurts R."/>
        </authorList>
    </citation>
    <scope>NUCLEOTIDE SEQUENCE [LARGE SCALE GENOMIC DNA]</scope>
    <source>
        <strain evidence="3">cv. RG33-2</strain>
    </source>
</reference>
<keyword evidence="1" id="KW-0812">Transmembrane</keyword>
<dbReference type="Proteomes" id="UP000237000">
    <property type="component" value="Unassembled WGS sequence"/>
</dbReference>
<keyword evidence="3" id="KW-1185">Reference proteome</keyword>
<dbReference type="EMBL" id="JXTC01000491">
    <property type="protein sequence ID" value="PON50055.1"/>
    <property type="molecule type" value="Genomic_DNA"/>
</dbReference>
<gene>
    <name evidence="2" type="ORF">TorRG33x02_315750</name>
</gene>
<keyword evidence="1" id="KW-1133">Transmembrane helix</keyword>
<dbReference type="OrthoDB" id="1929473at2759"/>
<protein>
    <submittedName>
        <fullName evidence="2">Uncharacterized protein</fullName>
    </submittedName>
</protein>
<dbReference type="AlphaFoldDB" id="A0A2P5BMM7"/>
<proteinExistence type="predicted"/>
<dbReference type="PANTHER" id="PTHR33116">
    <property type="entry name" value="REVERSE TRANSCRIPTASE ZINC-BINDING DOMAIN-CONTAINING PROTEIN-RELATED-RELATED"/>
    <property type="match status" value="1"/>
</dbReference>
<evidence type="ECO:0000313" key="3">
    <source>
        <dbReference type="Proteomes" id="UP000237000"/>
    </source>
</evidence>
<dbReference type="InParanoid" id="A0A2P5BMM7"/>
<dbReference type="STRING" id="63057.A0A2P5BMM7"/>
<keyword evidence="1" id="KW-0472">Membrane</keyword>
<accession>A0A2P5BMM7</accession>
<evidence type="ECO:0000256" key="1">
    <source>
        <dbReference type="SAM" id="Phobius"/>
    </source>
</evidence>